<evidence type="ECO:0000256" key="6">
    <source>
        <dbReference type="ARBA" id="ARBA00023136"/>
    </source>
</evidence>
<evidence type="ECO:0000256" key="3">
    <source>
        <dbReference type="ARBA" id="ARBA00022475"/>
    </source>
</evidence>
<feature type="signal peptide" evidence="11">
    <location>
        <begin position="1"/>
        <end position="20"/>
    </location>
</feature>
<accession>M4SWT8</accession>
<evidence type="ECO:0000256" key="4">
    <source>
        <dbReference type="ARBA" id="ARBA00022622"/>
    </source>
</evidence>
<evidence type="ECO:0000313" key="14">
    <source>
        <dbReference type="EMBL" id="AGH60898.1"/>
    </source>
</evidence>
<dbReference type="InterPro" id="IPR019609">
    <property type="entry name" value="Variant_surf_glycoprt_trypan_C"/>
</dbReference>
<evidence type="ECO:0000256" key="1">
    <source>
        <dbReference type="ARBA" id="ARBA00002523"/>
    </source>
</evidence>
<evidence type="ECO:0000259" key="13">
    <source>
        <dbReference type="Pfam" id="PF13206"/>
    </source>
</evidence>
<feature type="coiled-coil region" evidence="9">
    <location>
        <begin position="347"/>
        <end position="384"/>
    </location>
</feature>
<feature type="domain" description="Trypanosome variant surface glycoprotein B-type N-terminal" evidence="13">
    <location>
        <begin position="17"/>
        <end position="373"/>
    </location>
</feature>
<dbReference type="EMBL" id="KC613467">
    <property type="protein sequence ID" value="AGH60898.1"/>
    <property type="molecule type" value="Genomic_DNA"/>
</dbReference>
<keyword evidence="6" id="KW-0472">Membrane</keyword>
<feature type="chain" id="PRO_5004057990" evidence="11">
    <location>
        <begin position="21"/>
        <end position="538"/>
    </location>
</feature>
<feature type="domain" description="Trypanosome variant surface glycoprotein C-terminal" evidence="12">
    <location>
        <begin position="417"/>
        <end position="537"/>
    </location>
</feature>
<dbReference type="VEuPathDB" id="TriTrypDB:Tb427_000093300"/>
<dbReference type="InterPro" id="IPR025932">
    <property type="entry name" value="Trypano_VSG_B_N_dom"/>
</dbReference>
<keyword evidence="4" id="KW-0336">GPI-anchor</keyword>
<keyword evidence="9" id="KW-0175">Coiled coil</keyword>
<feature type="coiled-coil region" evidence="9">
    <location>
        <begin position="277"/>
        <end position="304"/>
    </location>
</feature>
<dbReference type="GO" id="GO:0005886">
    <property type="term" value="C:plasma membrane"/>
    <property type="evidence" value="ECO:0007669"/>
    <property type="project" value="UniProtKB-SubCell"/>
</dbReference>
<dbReference type="Pfam" id="PF10659">
    <property type="entry name" value="Trypan_glycop_C"/>
    <property type="match status" value="1"/>
</dbReference>
<keyword evidence="7" id="KW-0325">Glycoprotein</keyword>
<name>M4SWT8_9TRYP</name>
<sequence>MGQILAAVLILTHIVKTQLAFGDVQAGDHKRVFAALCALANFANIDPKLDTLDWSGETTYDELLKLNLTLSDTAWTAQFDKDKETQKRPQQPPPDKRGDKSWTDNWQQWLKAADGIDQQTNKDALLTAYGLATATETERKHTLIKLAGPLARAAASMADLQETKNKNDDNTPEQIRKTLNAAIFGEALPADASFKPANAYTGDVDSSTVENNCKGEGTTHKTKTIAVTIVCVCGKGNSKGLSHVCADNQAETYTNLGARYNKATEAYADIIKSCPPRAEKQLTAQELEAALKEVTKQLQTATGKAYLGTLVTGKCDGASDSGICVEYTGYARNTPKPFSTVPWVTNLEVALSKLNRHERAVQQATALSNQIKKEQQTARNLAMEVTALRDLHKQPSRSPAPNGEATSDAVLNKRKECEVITKFQECKDKGECKWDGGEAKEGNHCKLNTTLVEQQATRAGTGDKTGETTSKCTGQDTKEKCEGVQGTPAPGKKSVCGWITYEDGKGTLDKPYCRDSSFLVNNKFALSVVSAVFVALLF</sequence>
<dbReference type="GO" id="GO:0098552">
    <property type="term" value="C:side of membrane"/>
    <property type="evidence" value="ECO:0007669"/>
    <property type="project" value="UniProtKB-KW"/>
</dbReference>
<protein>
    <submittedName>
        <fullName evidence="14">Variant surface glycoprotein 318</fullName>
    </submittedName>
</protein>
<evidence type="ECO:0000256" key="2">
    <source>
        <dbReference type="ARBA" id="ARBA00004609"/>
    </source>
</evidence>
<evidence type="ECO:0000256" key="10">
    <source>
        <dbReference type="SAM" id="MobiDB-lite"/>
    </source>
</evidence>
<organism evidence="14">
    <name type="scientific">Trypanosoma brucei</name>
    <dbReference type="NCBI Taxonomy" id="5691"/>
    <lineage>
        <taxon>Eukaryota</taxon>
        <taxon>Discoba</taxon>
        <taxon>Euglenozoa</taxon>
        <taxon>Kinetoplastea</taxon>
        <taxon>Metakinetoplastina</taxon>
        <taxon>Trypanosomatida</taxon>
        <taxon>Trypanosomatidae</taxon>
        <taxon>Trypanosoma</taxon>
    </lineage>
</organism>
<dbReference type="AlphaFoldDB" id="M4SWT8"/>
<comment type="subcellular location">
    <subcellularLocation>
        <location evidence="2">Cell membrane</location>
        <topology evidence="2">Lipid-anchor</topology>
        <topology evidence="2">GPI-anchor</topology>
    </subcellularLocation>
</comment>
<evidence type="ECO:0000256" key="7">
    <source>
        <dbReference type="ARBA" id="ARBA00023180"/>
    </source>
</evidence>
<evidence type="ECO:0000259" key="12">
    <source>
        <dbReference type="Pfam" id="PF10659"/>
    </source>
</evidence>
<dbReference type="VEuPathDB" id="TriTrypDB:Tb1125.Tb10.v4.0056"/>
<keyword evidence="5 11" id="KW-0732">Signal</keyword>
<proteinExistence type="predicted"/>
<evidence type="ECO:0000256" key="8">
    <source>
        <dbReference type="ARBA" id="ARBA00023288"/>
    </source>
</evidence>
<keyword evidence="8" id="KW-0449">Lipoprotein</keyword>
<comment type="function">
    <text evidence="1">VSG forms a coat on the surface of the parasite. The trypanosome evades the immune response of the host by expressing a series of antigenically distinct VSGs from an estimated 1000 VSG genes.</text>
</comment>
<keyword evidence="3" id="KW-1003">Cell membrane</keyword>
<dbReference type="Pfam" id="PF13206">
    <property type="entry name" value="VSG_B"/>
    <property type="match status" value="1"/>
</dbReference>
<evidence type="ECO:0000256" key="9">
    <source>
        <dbReference type="SAM" id="Coils"/>
    </source>
</evidence>
<feature type="region of interest" description="Disordered" evidence="10">
    <location>
        <begin position="79"/>
        <end position="102"/>
    </location>
</feature>
<evidence type="ECO:0000256" key="11">
    <source>
        <dbReference type="SAM" id="SignalP"/>
    </source>
</evidence>
<dbReference type="VEuPathDB" id="TriTrypDB:Tb10.v4.0056"/>
<reference evidence="14" key="2">
    <citation type="journal article" date="2014" name="Mol. Biochem. Parasitol.">
        <title>Capturing the variant surface glycoprotein repertoire (the VSGnome) of Trypanosoma brucei Lister 427.</title>
        <authorList>
            <person name="Cross G.A."/>
            <person name="Kim H.S."/>
            <person name="Wickstead B."/>
        </authorList>
    </citation>
    <scope>NUCLEOTIDE SEQUENCE</scope>
    <source>
        <strain evidence="14">Lister 427</strain>
    </source>
</reference>
<evidence type="ECO:0000256" key="5">
    <source>
        <dbReference type="ARBA" id="ARBA00022729"/>
    </source>
</evidence>
<reference evidence="14" key="1">
    <citation type="submission" date="2013-02" db="EMBL/GenBank/DDBJ databases">
        <authorList>
            <person name="Cross G.A.M."/>
            <person name="Kim H.-S."/>
            <person name="Wickstead B."/>
        </authorList>
    </citation>
    <scope>NUCLEOTIDE SEQUENCE</scope>
    <source>
        <strain evidence="14">Lister 427</strain>
    </source>
</reference>